<evidence type="ECO:0000259" key="2">
    <source>
        <dbReference type="Pfam" id="PF00266"/>
    </source>
</evidence>
<evidence type="ECO:0000256" key="1">
    <source>
        <dbReference type="ARBA" id="ARBA00022898"/>
    </source>
</evidence>
<dbReference type="InterPro" id="IPR000192">
    <property type="entry name" value="Aminotrans_V_dom"/>
</dbReference>
<dbReference type="Gene3D" id="3.90.1150.10">
    <property type="entry name" value="Aspartate Aminotransferase, domain 1"/>
    <property type="match status" value="1"/>
</dbReference>
<comment type="caution">
    <text evidence="3">The sequence shown here is derived from an EMBL/GenBank/DDBJ whole genome shotgun (WGS) entry which is preliminary data.</text>
</comment>
<dbReference type="InterPro" id="IPR015421">
    <property type="entry name" value="PyrdxlP-dep_Trfase_major"/>
</dbReference>
<evidence type="ECO:0000313" key="4">
    <source>
        <dbReference type="Proteomes" id="UP001595616"/>
    </source>
</evidence>
<dbReference type="PANTHER" id="PTHR43092:SF6">
    <property type="entry name" value="BLR1280 PROTEIN"/>
    <property type="match status" value="1"/>
</dbReference>
<feature type="domain" description="Aminotransferase class V" evidence="2">
    <location>
        <begin position="70"/>
        <end position="362"/>
    </location>
</feature>
<accession>A0ABV7YYH5</accession>
<keyword evidence="3" id="KW-0032">Aminotransferase</keyword>
<dbReference type="InterPro" id="IPR015422">
    <property type="entry name" value="PyrdxlP-dep_Trfase_small"/>
</dbReference>
<keyword evidence="3" id="KW-0808">Transferase</keyword>
<proteinExistence type="predicted"/>
<dbReference type="RefSeq" id="WP_379839234.1">
    <property type="nucleotide sequence ID" value="NZ_JBHRYQ010000001.1"/>
</dbReference>
<dbReference type="Proteomes" id="UP001595616">
    <property type="component" value="Unassembled WGS sequence"/>
</dbReference>
<dbReference type="GO" id="GO:0008483">
    <property type="term" value="F:transaminase activity"/>
    <property type="evidence" value="ECO:0007669"/>
    <property type="project" value="UniProtKB-KW"/>
</dbReference>
<keyword evidence="1" id="KW-0663">Pyridoxal phosphate</keyword>
<name>A0ABV7YYH5_9BACT</name>
<protein>
    <submittedName>
        <fullName evidence="3">Aminotransferase class V-fold PLP-dependent enzyme</fullName>
    </submittedName>
</protein>
<reference evidence="4" key="1">
    <citation type="journal article" date="2019" name="Int. J. Syst. Evol. Microbiol.">
        <title>The Global Catalogue of Microorganisms (GCM) 10K type strain sequencing project: providing services to taxonomists for standard genome sequencing and annotation.</title>
        <authorList>
            <consortium name="The Broad Institute Genomics Platform"/>
            <consortium name="The Broad Institute Genome Sequencing Center for Infectious Disease"/>
            <person name="Wu L."/>
            <person name="Ma J."/>
        </authorList>
    </citation>
    <scope>NUCLEOTIDE SEQUENCE [LARGE SCALE GENOMIC DNA]</scope>
    <source>
        <strain evidence="4">CECT 7956</strain>
    </source>
</reference>
<sequence>MTDRRGFITKSISAAGALVLNSSFISLPKEKLTELNIEALKKTPEALASDEDFWSQMKQAYTVSPNIINLNNGGVSPAPKVVQESLARQNTYANEAPSYYMWRIMSQGKEPLRENLAKYAGVSPEEIAINRNATEALNTIIMGMTLKAGDEVILSKYDYPNMLHAWRQREQREGIVLKYVDLKLPSESKNELVKIYADQMTAKTKVVHVTHMINWNGQIMPVKEIADLAHKKNIEVVCDGAHTFAHIDHKISDLNCDYYGTSLHKWLCAPIGSGMLWVKKEHITKIYPLIPNDTPLSDDIRKFENLGTRSFPIEQAIGEALNFQYSIGNERKEARLRYLKDYWAKEAIKMERIRLNTSLKSNFSCALAHVGIAGLEAGEMESKLFGKYKVHTSPTKWEALNGIRIAPHIYTSTRDLDRLLDGLKYLHTL</sequence>
<keyword evidence="4" id="KW-1185">Reference proteome</keyword>
<dbReference type="EMBL" id="JBHRYQ010000001">
    <property type="protein sequence ID" value="MFC3812364.1"/>
    <property type="molecule type" value="Genomic_DNA"/>
</dbReference>
<gene>
    <name evidence="3" type="ORF">ACFOOI_17015</name>
</gene>
<dbReference type="Pfam" id="PF00266">
    <property type="entry name" value="Aminotran_5"/>
    <property type="match status" value="1"/>
</dbReference>
<dbReference type="SUPFAM" id="SSF53383">
    <property type="entry name" value="PLP-dependent transferases"/>
    <property type="match status" value="1"/>
</dbReference>
<dbReference type="Gene3D" id="3.40.640.10">
    <property type="entry name" value="Type I PLP-dependent aspartate aminotransferase-like (Major domain)"/>
    <property type="match status" value="1"/>
</dbReference>
<evidence type="ECO:0000313" key="3">
    <source>
        <dbReference type="EMBL" id="MFC3812364.1"/>
    </source>
</evidence>
<dbReference type="PANTHER" id="PTHR43092">
    <property type="entry name" value="L-CYSTEINE DESULFHYDRASE"/>
    <property type="match status" value="1"/>
</dbReference>
<dbReference type="InterPro" id="IPR015424">
    <property type="entry name" value="PyrdxlP-dep_Trfase"/>
</dbReference>
<organism evidence="3 4">
    <name type="scientific">Lacihabitans lacunae</name>
    <dbReference type="NCBI Taxonomy" id="1028214"/>
    <lineage>
        <taxon>Bacteria</taxon>
        <taxon>Pseudomonadati</taxon>
        <taxon>Bacteroidota</taxon>
        <taxon>Cytophagia</taxon>
        <taxon>Cytophagales</taxon>
        <taxon>Leadbetterellaceae</taxon>
        <taxon>Lacihabitans</taxon>
    </lineage>
</organism>